<dbReference type="Proteomes" id="UP000831327">
    <property type="component" value="Chromosome"/>
</dbReference>
<evidence type="ECO:0000256" key="1">
    <source>
        <dbReference type="SAM" id="MobiDB-lite"/>
    </source>
</evidence>
<feature type="compositionally biased region" description="Pro residues" evidence="1">
    <location>
        <begin position="125"/>
        <end position="134"/>
    </location>
</feature>
<keyword evidence="2" id="KW-0732">Signal</keyword>
<accession>A0ABN6P9T8</accession>
<reference evidence="3 4" key="1">
    <citation type="journal article" date="2016" name="Microbes Environ.">
        <title>Phylogenetically diverse aerobic anoxygenic phototrophic bacteria isolated from epilithic biofilms in Tama river, Japan.</title>
        <authorList>
            <person name="Hirose S."/>
            <person name="Matsuura K."/>
            <person name="Haruta S."/>
        </authorList>
    </citation>
    <scope>NUCLEOTIDE SEQUENCE [LARGE SCALE GENOMIC DNA]</scope>
    <source>
        <strain evidence="3 4">S08</strain>
    </source>
</reference>
<name>A0ABN6P9T8_9PROT</name>
<feature type="region of interest" description="Disordered" evidence="1">
    <location>
        <begin position="110"/>
        <end position="134"/>
    </location>
</feature>
<sequence>MTAPAALLRAAALGGILLLPMAPAQAQNEPVRFFNRTAQSATALYVVRSGHTAWSGNLLGRNVLAPGQFLSVRLGEGAGCRFDIRLALVDGTEVQRRDADVCATRSVDLAPQPAPAAPAVTEAPPASPAPTPQP</sequence>
<gene>
    <name evidence="3" type="ORF">Rmf_46410</name>
</gene>
<evidence type="ECO:0000313" key="4">
    <source>
        <dbReference type="Proteomes" id="UP000831327"/>
    </source>
</evidence>
<feature type="signal peptide" evidence="2">
    <location>
        <begin position="1"/>
        <end position="26"/>
    </location>
</feature>
<proteinExistence type="predicted"/>
<organism evidence="3 4">
    <name type="scientific">Roseomonas fluvialis</name>
    <dbReference type="NCBI Taxonomy" id="1750527"/>
    <lineage>
        <taxon>Bacteria</taxon>
        <taxon>Pseudomonadati</taxon>
        <taxon>Pseudomonadota</taxon>
        <taxon>Alphaproteobacteria</taxon>
        <taxon>Acetobacterales</taxon>
        <taxon>Roseomonadaceae</taxon>
        <taxon>Roseomonas</taxon>
    </lineage>
</organism>
<evidence type="ECO:0000256" key="2">
    <source>
        <dbReference type="SAM" id="SignalP"/>
    </source>
</evidence>
<dbReference type="RefSeq" id="WP_244408881.1">
    <property type="nucleotide sequence ID" value="NZ_AP025637.1"/>
</dbReference>
<evidence type="ECO:0000313" key="3">
    <source>
        <dbReference type="EMBL" id="BDG74712.1"/>
    </source>
</evidence>
<dbReference type="EMBL" id="AP025637">
    <property type="protein sequence ID" value="BDG74712.1"/>
    <property type="molecule type" value="Genomic_DNA"/>
</dbReference>
<feature type="chain" id="PRO_5047085158" evidence="2">
    <location>
        <begin position="27"/>
        <end position="134"/>
    </location>
</feature>
<protein>
    <submittedName>
        <fullName evidence="3">Uncharacterized protein</fullName>
    </submittedName>
</protein>
<keyword evidence="4" id="KW-1185">Reference proteome</keyword>